<dbReference type="OrthoDB" id="9800082at2"/>
<dbReference type="EMBL" id="PZZZ01000001">
    <property type="protein sequence ID" value="PTM98881.1"/>
    <property type="molecule type" value="Genomic_DNA"/>
</dbReference>
<protein>
    <recommendedName>
        <fullName evidence="4">HutD protein</fullName>
    </recommendedName>
</protein>
<dbReference type="PANTHER" id="PTHR37943">
    <property type="entry name" value="PROTEIN VES"/>
    <property type="match status" value="1"/>
</dbReference>
<dbReference type="InterPro" id="IPR014710">
    <property type="entry name" value="RmlC-like_jellyroll"/>
</dbReference>
<dbReference type="RefSeq" id="WP_108001209.1">
    <property type="nucleotide sequence ID" value="NZ_JBHEEX010000006.1"/>
</dbReference>
<dbReference type="InterPro" id="IPR011051">
    <property type="entry name" value="RmlC_Cupin_sf"/>
</dbReference>
<dbReference type="Pfam" id="PF05962">
    <property type="entry name" value="HutD"/>
    <property type="match status" value="1"/>
</dbReference>
<dbReference type="AlphaFoldDB" id="A0A2T5BIR3"/>
<evidence type="ECO:0000313" key="3">
    <source>
        <dbReference type="Proteomes" id="UP000241247"/>
    </source>
</evidence>
<organism evidence="2 3">
    <name type="scientific">Mycoplana dimorpha</name>
    <dbReference type="NCBI Taxonomy" id="28320"/>
    <lineage>
        <taxon>Bacteria</taxon>
        <taxon>Pseudomonadati</taxon>
        <taxon>Pseudomonadota</taxon>
        <taxon>Alphaproteobacteria</taxon>
        <taxon>Hyphomicrobiales</taxon>
        <taxon>Rhizobiaceae</taxon>
        <taxon>Mycoplana</taxon>
    </lineage>
</organism>
<dbReference type="Gene3D" id="2.60.120.10">
    <property type="entry name" value="Jelly Rolls"/>
    <property type="match status" value="1"/>
</dbReference>
<proteinExistence type="predicted"/>
<dbReference type="Proteomes" id="UP000241247">
    <property type="component" value="Unassembled WGS sequence"/>
</dbReference>
<dbReference type="SUPFAM" id="SSF51182">
    <property type="entry name" value="RmlC-like cupins"/>
    <property type="match status" value="1"/>
</dbReference>
<gene>
    <name evidence="2" type="ORF">C7449_101547</name>
</gene>
<evidence type="ECO:0000256" key="1">
    <source>
        <dbReference type="SAM" id="MobiDB-lite"/>
    </source>
</evidence>
<sequence length="193" mass="20878">MPETVPKILPASDRRRTPSMEGGGETTAVAVDPPDSNASEFEWKVCLTSVASAGALSVLPGTDRTISVIEGNGLNIAVEGKPPVVLTPRSEPFAFPADAPATVSLVEGPVVVLNVMSRRQHWRHRVERRHLEGQHHLDAPGGVTILLSLGNLRVDAGHHAVELRRQDAILVEELVLLTTDIPVEAYLIRFTRV</sequence>
<name>A0A2T5BIR3_MYCDI</name>
<dbReference type="InterPro" id="IPR010282">
    <property type="entry name" value="Uncharacterised_HutD/Ves"/>
</dbReference>
<feature type="region of interest" description="Disordered" evidence="1">
    <location>
        <begin position="1"/>
        <end position="35"/>
    </location>
</feature>
<keyword evidence="3" id="KW-1185">Reference proteome</keyword>
<evidence type="ECO:0008006" key="4">
    <source>
        <dbReference type="Google" id="ProtNLM"/>
    </source>
</evidence>
<dbReference type="PANTHER" id="PTHR37943:SF1">
    <property type="entry name" value="PROTEIN VES"/>
    <property type="match status" value="1"/>
</dbReference>
<reference evidence="2 3" key="1">
    <citation type="submission" date="2018-04" db="EMBL/GenBank/DDBJ databases">
        <title>Genomic Encyclopedia of Type Strains, Phase IV (KMG-IV): sequencing the most valuable type-strain genomes for metagenomic binning, comparative biology and taxonomic classification.</title>
        <authorList>
            <person name="Goeker M."/>
        </authorList>
    </citation>
    <scope>NUCLEOTIDE SEQUENCE [LARGE SCALE GENOMIC DNA]</scope>
    <source>
        <strain evidence="2 3">DSM 7138</strain>
    </source>
</reference>
<accession>A0A2T5BIR3</accession>
<comment type="caution">
    <text evidence="2">The sequence shown here is derived from an EMBL/GenBank/DDBJ whole genome shotgun (WGS) entry which is preliminary data.</text>
</comment>
<evidence type="ECO:0000313" key="2">
    <source>
        <dbReference type="EMBL" id="PTM98881.1"/>
    </source>
</evidence>